<feature type="domain" description="Cyclic nucleotide-binding" evidence="3">
    <location>
        <begin position="412"/>
        <end position="468"/>
    </location>
</feature>
<feature type="domain" description="Cyclic nucleotide-binding" evidence="3">
    <location>
        <begin position="193"/>
        <end position="243"/>
    </location>
</feature>
<feature type="coiled-coil region" evidence="1">
    <location>
        <begin position="533"/>
        <end position="564"/>
    </location>
</feature>
<feature type="region of interest" description="Disordered" evidence="2">
    <location>
        <begin position="330"/>
        <end position="349"/>
    </location>
</feature>
<evidence type="ECO:0000256" key="1">
    <source>
        <dbReference type="SAM" id="Coils"/>
    </source>
</evidence>
<dbReference type="Gene3D" id="2.60.120.10">
    <property type="entry name" value="Jelly Rolls"/>
    <property type="match status" value="2"/>
</dbReference>
<dbReference type="Proteomes" id="UP000593567">
    <property type="component" value="Unassembled WGS sequence"/>
</dbReference>
<keyword evidence="5" id="KW-1185">Reference proteome</keyword>
<evidence type="ECO:0000256" key="2">
    <source>
        <dbReference type="SAM" id="MobiDB-lite"/>
    </source>
</evidence>
<comment type="caution">
    <text evidence="4">The sequence shown here is derived from an EMBL/GenBank/DDBJ whole genome shotgun (WGS) entry which is preliminary data.</text>
</comment>
<evidence type="ECO:0000259" key="3">
    <source>
        <dbReference type="PROSITE" id="PS50042"/>
    </source>
</evidence>
<dbReference type="PANTHER" id="PTHR23011">
    <property type="entry name" value="CYCLIC NUCLEOTIDE-BINDING DOMAIN CONTAINING PROTEIN"/>
    <property type="match status" value="1"/>
</dbReference>
<keyword evidence="1" id="KW-0175">Coiled coil</keyword>
<gene>
    <name evidence="4" type="ORF">EB796_009918</name>
</gene>
<dbReference type="InterPro" id="IPR000595">
    <property type="entry name" value="cNMP-bd_dom"/>
</dbReference>
<dbReference type="PROSITE" id="PS50042">
    <property type="entry name" value="CNMP_BINDING_3"/>
    <property type="match status" value="2"/>
</dbReference>
<dbReference type="OrthoDB" id="166212at2759"/>
<protein>
    <recommendedName>
        <fullName evidence="3">Cyclic nucleotide-binding domain-containing protein</fullName>
    </recommendedName>
</protein>
<dbReference type="PANTHER" id="PTHR23011:SF28">
    <property type="entry name" value="CYCLIC NUCLEOTIDE-BINDING DOMAIN CONTAINING PROTEIN"/>
    <property type="match status" value="1"/>
</dbReference>
<dbReference type="AlphaFoldDB" id="A0A7J7K1B7"/>
<name>A0A7J7K1B7_BUGNE</name>
<accession>A0A7J7K1B7</accession>
<organism evidence="4 5">
    <name type="scientific">Bugula neritina</name>
    <name type="common">Brown bryozoan</name>
    <name type="synonym">Sertularia neritina</name>
    <dbReference type="NCBI Taxonomy" id="10212"/>
    <lineage>
        <taxon>Eukaryota</taxon>
        <taxon>Metazoa</taxon>
        <taxon>Spiralia</taxon>
        <taxon>Lophotrochozoa</taxon>
        <taxon>Bryozoa</taxon>
        <taxon>Gymnolaemata</taxon>
        <taxon>Cheilostomatida</taxon>
        <taxon>Flustrina</taxon>
        <taxon>Buguloidea</taxon>
        <taxon>Bugulidae</taxon>
        <taxon>Bugula</taxon>
    </lineage>
</organism>
<dbReference type="SUPFAM" id="SSF51206">
    <property type="entry name" value="cAMP-binding domain-like"/>
    <property type="match status" value="2"/>
</dbReference>
<dbReference type="InterPro" id="IPR018490">
    <property type="entry name" value="cNMP-bd_dom_sf"/>
</dbReference>
<dbReference type="InterPro" id="IPR014710">
    <property type="entry name" value="RmlC-like_jellyroll"/>
</dbReference>
<sequence>MENDSSDINVLSHPHWTISAKQELVKTRQAGMRIHSQPRPHTAAAVKATHNWGQVKSRPKTADAEFSKPCADVRPSDVKAADVKAVAKLSSEDRTKIVRKHRQTAEEKVESYYQVLKERERQELELLARKALAVKRFGKAIWKVMWIIRWKRVMIAISRDRMVMTAMEIDWHTRNTDSSITQFKKEEFSKTRELALLRNTARTATITCREDCELLTVDSEVFAEVCPAIFEKEMQEKFNFIRELPIFVCNLWGESSLQSICFNGQIKHYKNDQVIVADSKVDDWMYICMQGKCRIMKGLALKEKLTPECEESSDGSYDLFSNITRDISKSNRHTDTKASRSNTKTDCDQKKEDLNKVQMLNSMAVEWFRVHQQVEEIKQQTRDQNEESSNLVSGLRTLSYLMRHARGNAQKRGEDVVFVQVAEVHQQDVFDLHSILWGADPNLPQSSLILVSSGAKMLRIKRADFYRLAKFEALQYIKTITAAEKYPNDSELLQRYTSLLGWKEYRQSTVTNVLADKKSPYCEERKAKMSSLYADAEERNAKLLKALRQNEQLEQKRMKKAEVSHQRVVFLFELEKSYLEMESVMQIELLSETMSHLRIWR</sequence>
<evidence type="ECO:0000313" key="5">
    <source>
        <dbReference type="Proteomes" id="UP000593567"/>
    </source>
</evidence>
<dbReference type="EMBL" id="VXIV02001570">
    <property type="protein sequence ID" value="KAF6031761.1"/>
    <property type="molecule type" value="Genomic_DNA"/>
</dbReference>
<evidence type="ECO:0000313" key="4">
    <source>
        <dbReference type="EMBL" id="KAF6031761.1"/>
    </source>
</evidence>
<proteinExistence type="predicted"/>
<reference evidence="4" key="1">
    <citation type="submission" date="2020-06" db="EMBL/GenBank/DDBJ databases">
        <title>Draft genome of Bugula neritina, a colonial animal packing powerful symbionts and potential medicines.</title>
        <authorList>
            <person name="Rayko M."/>
        </authorList>
    </citation>
    <scope>NUCLEOTIDE SEQUENCE [LARGE SCALE GENOMIC DNA]</scope>
    <source>
        <strain evidence="4">Kwan_BN1</strain>
    </source>
</reference>